<sequence>MSRGRSSNSTRLTHQPHKYFYTRVSTVCAVARFSFQFLRFPCSSEWTRRPQFAGSRMIADDTLSNQFADSAAGVKLLLVARRARCR</sequence>
<evidence type="ECO:0000313" key="1">
    <source>
        <dbReference type="EMBL" id="GBP04428.1"/>
    </source>
</evidence>
<dbReference type="EMBL" id="BGZK01000014">
    <property type="protein sequence ID" value="GBP04428.1"/>
    <property type="molecule type" value="Genomic_DNA"/>
</dbReference>
<dbReference type="AlphaFoldDB" id="A0A4C1ST43"/>
<keyword evidence="2" id="KW-1185">Reference proteome</keyword>
<protein>
    <submittedName>
        <fullName evidence="1">Uncharacterized protein</fullName>
    </submittedName>
</protein>
<dbReference type="Proteomes" id="UP000299102">
    <property type="component" value="Unassembled WGS sequence"/>
</dbReference>
<proteinExistence type="predicted"/>
<name>A0A4C1ST43_EUMVA</name>
<evidence type="ECO:0000313" key="2">
    <source>
        <dbReference type="Proteomes" id="UP000299102"/>
    </source>
</evidence>
<comment type="caution">
    <text evidence="1">The sequence shown here is derived from an EMBL/GenBank/DDBJ whole genome shotgun (WGS) entry which is preliminary data.</text>
</comment>
<organism evidence="1 2">
    <name type="scientific">Eumeta variegata</name>
    <name type="common">Bagworm moth</name>
    <name type="synonym">Eumeta japonica</name>
    <dbReference type="NCBI Taxonomy" id="151549"/>
    <lineage>
        <taxon>Eukaryota</taxon>
        <taxon>Metazoa</taxon>
        <taxon>Ecdysozoa</taxon>
        <taxon>Arthropoda</taxon>
        <taxon>Hexapoda</taxon>
        <taxon>Insecta</taxon>
        <taxon>Pterygota</taxon>
        <taxon>Neoptera</taxon>
        <taxon>Endopterygota</taxon>
        <taxon>Lepidoptera</taxon>
        <taxon>Glossata</taxon>
        <taxon>Ditrysia</taxon>
        <taxon>Tineoidea</taxon>
        <taxon>Psychidae</taxon>
        <taxon>Oiketicinae</taxon>
        <taxon>Eumeta</taxon>
    </lineage>
</organism>
<gene>
    <name evidence="1" type="ORF">EVAR_3826_1</name>
</gene>
<accession>A0A4C1ST43</accession>
<reference evidence="1 2" key="1">
    <citation type="journal article" date="2019" name="Commun. Biol.">
        <title>The bagworm genome reveals a unique fibroin gene that provides high tensile strength.</title>
        <authorList>
            <person name="Kono N."/>
            <person name="Nakamura H."/>
            <person name="Ohtoshi R."/>
            <person name="Tomita M."/>
            <person name="Numata K."/>
            <person name="Arakawa K."/>
        </authorList>
    </citation>
    <scope>NUCLEOTIDE SEQUENCE [LARGE SCALE GENOMIC DNA]</scope>
</reference>